<name>A0A0X8G702_9FLAO</name>
<gene>
    <name evidence="2" type="ORF">Lupro_05860</name>
</gene>
<reference evidence="2 3" key="2">
    <citation type="journal article" date="2016" name="Int. J. Syst. Evol. Microbiol.">
        <title>Lutibacter profundi sp. nov., isolated from a deep-sea hydrothermal system on the Arctic Mid-Ocean Ridge and emended description of the genus Lutibacter.</title>
        <authorList>
            <person name="Le Moine Bauer S."/>
            <person name="Roalkvam I."/>
            <person name="Steen I.H."/>
            <person name="Dahle H."/>
        </authorList>
    </citation>
    <scope>NUCLEOTIDE SEQUENCE [LARGE SCALE GENOMIC DNA]</scope>
    <source>
        <strain evidence="2 3">LP1</strain>
    </source>
</reference>
<dbReference type="EMBL" id="CP013355">
    <property type="protein sequence ID" value="AMC10793.1"/>
    <property type="molecule type" value="Genomic_DNA"/>
</dbReference>
<proteinExistence type="predicted"/>
<evidence type="ECO:0000313" key="2">
    <source>
        <dbReference type="EMBL" id="AMC10793.1"/>
    </source>
</evidence>
<dbReference type="RefSeq" id="WP_068207244.1">
    <property type="nucleotide sequence ID" value="NZ_CP013355.1"/>
</dbReference>
<dbReference type="KEGG" id="lut:Lupro_05860"/>
<accession>A0A0X8G702</accession>
<dbReference type="Gene3D" id="3.50.50.60">
    <property type="entry name" value="FAD/NAD(P)-binding domain"/>
    <property type="match status" value="2"/>
</dbReference>
<keyword evidence="3" id="KW-1185">Reference proteome</keyword>
<dbReference type="InterPro" id="IPR036188">
    <property type="entry name" value="FAD/NAD-bd_sf"/>
</dbReference>
<dbReference type="Gene3D" id="3.30.9.10">
    <property type="entry name" value="D-Amino Acid Oxidase, subunit A, domain 2"/>
    <property type="match status" value="1"/>
</dbReference>
<evidence type="ECO:0000313" key="3">
    <source>
        <dbReference type="Proteomes" id="UP000059672"/>
    </source>
</evidence>
<dbReference type="AlphaFoldDB" id="A0A0X8G702"/>
<protein>
    <submittedName>
        <fullName evidence="2">Amino acid dehydrogenase</fullName>
    </submittedName>
</protein>
<evidence type="ECO:0000259" key="1">
    <source>
        <dbReference type="Pfam" id="PF01266"/>
    </source>
</evidence>
<dbReference type="OrthoDB" id="9794226at2"/>
<dbReference type="PANTHER" id="PTHR13847">
    <property type="entry name" value="SARCOSINE DEHYDROGENASE-RELATED"/>
    <property type="match status" value="1"/>
</dbReference>
<dbReference type="SUPFAM" id="SSF54373">
    <property type="entry name" value="FAD-linked reductases, C-terminal domain"/>
    <property type="match status" value="1"/>
</dbReference>
<dbReference type="SUPFAM" id="SSF51905">
    <property type="entry name" value="FAD/NAD(P)-binding domain"/>
    <property type="match status" value="1"/>
</dbReference>
<sequence length="413" mass="46437">MSKKVVIIGGGIIGLNSAYYLLKEGHEVSVIDQFDITSGASFVNAGYISPSHVTPLAAPGMVASGIKMMFNQASPFYLKPRFDLDLFRWAWNFNKFATAKHVKSSAPVIKDFTILSRDLFQEIKDSGIFDFQFERKGLLMSYQTSKFEDKEARLADLAKKQGLDVKHISKRELKEMEPEMKAEGAFYYLDDAHTTPDDFMKKMHYYLKSKGVRFYLNEKVIDFEINSQKITHLITDKQQLDFDELVVASGSWSSIVAKKLGVKLLVQAGKGYRINLYRKTGINYPAILSELNTAVSPMDGFTRFGGTMEIAGINTKINKIRVEQIAKNATVFYPNIKISEEEIKDADYGFRPVSPDGLPFIGKVKSLKNVNFATGHAMMGWSQGQATGKLISEIISDKKTSLNLEPFSLERFN</sequence>
<reference evidence="3" key="1">
    <citation type="submission" date="2015-12" db="EMBL/GenBank/DDBJ databases">
        <title>Complete genome sequence of Lutibacter profundus strain LP1.</title>
        <authorList>
            <person name="Wissuwa J."/>
            <person name="Le Moine Bauer S."/>
            <person name="Stokke R."/>
            <person name="Dahle H."/>
            <person name="Steen I.H."/>
        </authorList>
    </citation>
    <scope>NUCLEOTIDE SEQUENCE [LARGE SCALE GENOMIC DNA]</scope>
    <source>
        <strain evidence="3">LP1</strain>
    </source>
</reference>
<dbReference type="Pfam" id="PF01266">
    <property type="entry name" value="DAO"/>
    <property type="match status" value="1"/>
</dbReference>
<dbReference type="GO" id="GO:0005737">
    <property type="term" value="C:cytoplasm"/>
    <property type="evidence" value="ECO:0007669"/>
    <property type="project" value="TreeGrafter"/>
</dbReference>
<dbReference type="Proteomes" id="UP000059672">
    <property type="component" value="Chromosome"/>
</dbReference>
<feature type="domain" description="FAD dependent oxidoreductase" evidence="1">
    <location>
        <begin position="4"/>
        <end position="393"/>
    </location>
</feature>
<dbReference type="PATRIC" id="fig|1622118.3.peg.1217"/>
<dbReference type="STRING" id="1622118.Lupro_05860"/>
<dbReference type="InterPro" id="IPR006076">
    <property type="entry name" value="FAD-dep_OxRdtase"/>
</dbReference>
<organism evidence="2 3">
    <name type="scientific">Lutibacter profundi</name>
    <dbReference type="NCBI Taxonomy" id="1622118"/>
    <lineage>
        <taxon>Bacteria</taxon>
        <taxon>Pseudomonadati</taxon>
        <taxon>Bacteroidota</taxon>
        <taxon>Flavobacteriia</taxon>
        <taxon>Flavobacteriales</taxon>
        <taxon>Flavobacteriaceae</taxon>
        <taxon>Lutibacter</taxon>
    </lineage>
</organism>